<dbReference type="Gene3D" id="3.80.10.10">
    <property type="entry name" value="Ribonuclease Inhibitor"/>
    <property type="match status" value="1"/>
</dbReference>
<gene>
    <name evidence="1" type="ORF">AAHA92_23303</name>
</gene>
<accession>A0ABD1GRJ0</accession>
<dbReference type="SUPFAM" id="SSF52058">
    <property type="entry name" value="L domain-like"/>
    <property type="match status" value="1"/>
</dbReference>
<evidence type="ECO:0000313" key="2">
    <source>
        <dbReference type="Proteomes" id="UP001567538"/>
    </source>
</evidence>
<dbReference type="EMBL" id="JBEAFC010000008">
    <property type="protein sequence ID" value="KAL1546747.1"/>
    <property type="molecule type" value="Genomic_DNA"/>
</dbReference>
<dbReference type="InterPro" id="IPR032675">
    <property type="entry name" value="LRR_dom_sf"/>
</dbReference>
<evidence type="ECO:0000313" key="1">
    <source>
        <dbReference type="EMBL" id="KAL1546747.1"/>
    </source>
</evidence>
<dbReference type="AlphaFoldDB" id="A0ABD1GRJ0"/>
<sequence>MVRDFCLRQAGQEKFLLSVTDYFPNLILRRHFLPQVLQNHHRISVSWHDLNLKNFMHSSCTTSVICIPQRGYKPKGSVENFTSLRVLHVLRRNDRSYWELGQVFELINLTHLASNIPDAIVPPAITKLQNLQTLIIYRSGVHLPVEIWSMRKLRHLIAFSFHPLLLPKGATLSLENLQRFLWRQTCILDPVSNLTVCFISDAEL</sequence>
<proteinExistence type="predicted"/>
<reference evidence="1 2" key="1">
    <citation type="submission" date="2024-06" db="EMBL/GenBank/DDBJ databases">
        <title>A chromosome level genome sequence of Diviner's sage (Salvia divinorum).</title>
        <authorList>
            <person name="Ford S.A."/>
            <person name="Ro D.-K."/>
            <person name="Ness R.W."/>
            <person name="Phillips M.A."/>
        </authorList>
    </citation>
    <scope>NUCLEOTIDE SEQUENCE [LARGE SCALE GENOMIC DNA]</scope>
    <source>
        <strain evidence="1">SAF-2024a</strain>
        <tissue evidence="1">Leaf</tissue>
    </source>
</reference>
<dbReference type="Proteomes" id="UP001567538">
    <property type="component" value="Unassembled WGS sequence"/>
</dbReference>
<organism evidence="1 2">
    <name type="scientific">Salvia divinorum</name>
    <name type="common">Maria pastora</name>
    <name type="synonym">Diviner's sage</name>
    <dbReference type="NCBI Taxonomy" id="28513"/>
    <lineage>
        <taxon>Eukaryota</taxon>
        <taxon>Viridiplantae</taxon>
        <taxon>Streptophyta</taxon>
        <taxon>Embryophyta</taxon>
        <taxon>Tracheophyta</taxon>
        <taxon>Spermatophyta</taxon>
        <taxon>Magnoliopsida</taxon>
        <taxon>eudicotyledons</taxon>
        <taxon>Gunneridae</taxon>
        <taxon>Pentapetalae</taxon>
        <taxon>asterids</taxon>
        <taxon>lamiids</taxon>
        <taxon>Lamiales</taxon>
        <taxon>Lamiaceae</taxon>
        <taxon>Nepetoideae</taxon>
        <taxon>Mentheae</taxon>
        <taxon>Salviinae</taxon>
        <taxon>Salvia</taxon>
        <taxon>Salvia subgen. Calosphace</taxon>
    </lineage>
</organism>
<comment type="caution">
    <text evidence="1">The sequence shown here is derived from an EMBL/GenBank/DDBJ whole genome shotgun (WGS) entry which is preliminary data.</text>
</comment>
<protein>
    <submittedName>
        <fullName evidence="1">Late blight resistance protein R1B-16</fullName>
    </submittedName>
</protein>
<keyword evidence="2" id="KW-1185">Reference proteome</keyword>
<name>A0ABD1GRJ0_SALDI</name>